<dbReference type="InterPro" id="IPR027417">
    <property type="entry name" value="P-loop_NTPase"/>
</dbReference>
<feature type="domain" description="AAA+ ATPase" evidence="2">
    <location>
        <begin position="439"/>
        <end position="565"/>
    </location>
</feature>
<feature type="region of interest" description="Disordered" evidence="1">
    <location>
        <begin position="667"/>
        <end position="686"/>
    </location>
</feature>
<evidence type="ECO:0000256" key="1">
    <source>
        <dbReference type="SAM" id="MobiDB-lite"/>
    </source>
</evidence>
<dbReference type="GO" id="GO:0005524">
    <property type="term" value="F:ATP binding"/>
    <property type="evidence" value="ECO:0007669"/>
    <property type="project" value="InterPro"/>
</dbReference>
<dbReference type="Pfam" id="PF00004">
    <property type="entry name" value="AAA"/>
    <property type="match status" value="1"/>
</dbReference>
<reference evidence="3" key="1">
    <citation type="submission" date="2021-04" db="EMBL/GenBank/DDBJ databases">
        <title>Draft genome of Fusarium avenaceum strain F156N33, isolated from an atmospheric sample in Virginia.</title>
        <authorList>
            <person name="Yang S."/>
            <person name="Vinatzer B.A."/>
            <person name="Coleman J."/>
        </authorList>
    </citation>
    <scope>NUCLEOTIDE SEQUENCE</scope>
    <source>
        <strain evidence="3">F156N33</strain>
    </source>
</reference>
<organism evidence="3 4">
    <name type="scientific">Fusarium avenaceum</name>
    <dbReference type="NCBI Taxonomy" id="40199"/>
    <lineage>
        <taxon>Eukaryota</taxon>
        <taxon>Fungi</taxon>
        <taxon>Dikarya</taxon>
        <taxon>Ascomycota</taxon>
        <taxon>Pezizomycotina</taxon>
        <taxon>Sordariomycetes</taxon>
        <taxon>Hypocreomycetidae</taxon>
        <taxon>Hypocreales</taxon>
        <taxon>Nectriaceae</taxon>
        <taxon>Fusarium</taxon>
        <taxon>Fusarium tricinctum species complex</taxon>
    </lineage>
</organism>
<protein>
    <recommendedName>
        <fullName evidence="2">AAA+ ATPase domain-containing protein</fullName>
    </recommendedName>
</protein>
<dbReference type="Gene3D" id="3.40.50.300">
    <property type="entry name" value="P-loop containing nucleotide triphosphate hydrolases"/>
    <property type="match status" value="1"/>
</dbReference>
<dbReference type="GO" id="GO:0016887">
    <property type="term" value="F:ATP hydrolysis activity"/>
    <property type="evidence" value="ECO:0007669"/>
    <property type="project" value="InterPro"/>
</dbReference>
<dbReference type="EMBL" id="JAGPUO010000004">
    <property type="protein sequence ID" value="KAG5663416.1"/>
    <property type="molecule type" value="Genomic_DNA"/>
</dbReference>
<dbReference type="SUPFAM" id="SSF52540">
    <property type="entry name" value="P-loop containing nucleoside triphosphate hydrolases"/>
    <property type="match status" value="1"/>
</dbReference>
<dbReference type="AlphaFoldDB" id="A0A9P7KRR0"/>
<dbReference type="PANTHER" id="PTHR46411">
    <property type="entry name" value="FAMILY ATPASE, PUTATIVE-RELATED"/>
    <property type="match status" value="1"/>
</dbReference>
<keyword evidence="4" id="KW-1185">Reference proteome</keyword>
<accession>A0A9P7KRR0</accession>
<dbReference type="InterPro" id="IPR003959">
    <property type="entry name" value="ATPase_AAA_core"/>
</dbReference>
<dbReference type="SMART" id="SM00382">
    <property type="entry name" value="AAA"/>
    <property type="match status" value="1"/>
</dbReference>
<evidence type="ECO:0000313" key="4">
    <source>
        <dbReference type="Proteomes" id="UP000782241"/>
    </source>
</evidence>
<comment type="caution">
    <text evidence="3">The sequence shown here is derived from an EMBL/GenBank/DDBJ whole genome shotgun (WGS) entry which is preliminary data.</text>
</comment>
<dbReference type="Pfam" id="PF22942">
    <property type="entry name" value="DUF7025"/>
    <property type="match status" value="1"/>
</dbReference>
<dbReference type="CDD" id="cd19481">
    <property type="entry name" value="RecA-like_protease"/>
    <property type="match status" value="1"/>
</dbReference>
<dbReference type="PANTHER" id="PTHR46411:SF2">
    <property type="entry name" value="AAA+ ATPASE DOMAIN-CONTAINING PROTEIN"/>
    <property type="match status" value="1"/>
</dbReference>
<name>A0A9P7KRR0_9HYPO</name>
<dbReference type="InterPro" id="IPR054289">
    <property type="entry name" value="DUF7025"/>
</dbReference>
<dbReference type="Proteomes" id="UP000782241">
    <property type="component" value="Unassembled WGS sequence"/>
</dbReference>
<gene>
    <name evidence="3" type="ORF">KAF25_001352</name>
</gene>
<sequence length="686" mass="78770">MSSNSPQEAKTSALRSAFHIDMKRKDDAQTLKQSAKIGRVDQVYSRKDRQIHLFKTSKRDRKRRDLQKHTLVVRRIISAKGLPTDLKIDICSPKLAVALKQILQGVEGLDIASGVKSPEISPNALFWAWDGLSSCHERELEKPEPDSQLVEDLSVALEYLETDHGSIKKELEGLLADNLINYDLLEKLFKPNDTLYSQHNLLKEIQAFRLVSSRYHEDEEHGKHYEVNARFISHDGERLGWARKTFCLLIFEGNTKITDLDIFPSIQHPERTSIKADLKRRGLQFMELVQKPVCQWYDSTAVYQELVGPKYQEVKFMASKRVMIDPVRFGVHNNSWHHLRRPEVNDAINPLIQLTDEDLLCCCHRILGFSFEEKKWGAFAVSKLQGTVWNMTAFDKVALPSKQLRLIKDLVRSHRVQTCNEDNGSEEQGDDDIIKGKGQGLVGLLSGNPGVGKTLTAEAVAELSNRPLYAISAGELGTDIPIIDQKLGQILNITRCWNCVLLIDEVDVFLHRRGTDLKRNAVVSVFLRRMEYFQGVAILTTNRKLDIDPAFMSRIHFQVHYRDLEYDAILQIWRTFLGKEISARGSDITDDDLQRLAKEYKLSGREIKNAAFCAKSISRTREEPLSFQLVKDLIDNLGYTNKYKRQNERSRLQRKFAKVIGREFRERKKKKVSKSKAKQVRRTGKF</sequence>
<dbReference type="InterPro" id="IPR003593">
    <property type="entry name" value="AAA+_ATPase"/>
</dbReference>
<proteinExistence type="predicted"/>
<evidence type="ECO:0000259" key="2">
    <source>
        <dbReference type="SMART" id="SM00382"/>
    </source>
</evidence>
<evidence type="ECO:0000313" key="3">
    <source>
        <dbReference type="EMBL" id="KAG5663416.1"/>
    </source>
</evidence>